<feature type="domain" description="CMP/dCMP-type deaminase" evidence="3">
    <location>
        <begin position="50"/>
        <end position="177"/>
    </location>
</feature>
<gene>
    <name evidence="4" type="ORF">RM609_21180</name>
</gene>
<accession>A0ABU2SSF6</accession>
<evidence type="ECO:0000259" key="3">
    <source>
        <dbReference type="PROSITE" id="PS51747"/>
    </source>
</evidence>
<evidence type="ECO:0000256" key="1">
    <source>
        <dbReference type="ARBA" id="ARBA00022723"/>
    </source>
</evidence>
<reference evidence="4" key="1">
    <citation type="submission" date="2024-05" db="EMBL/GenBank/DDBJ databases">
        <title>30 novel species of actinomycetes from the DSMZ collection.</title>
        <authorList>
            <person name="Nouioui I."/>
        </authorList>
    </citation>
    <scope>NUCLEOTIDE SEQUENCE</scope>
    <source>
        <strain evidence="4">DSM 40473</strain>
    </source>
</reference>
<keyword evidence="2" id="KW-0862">Zinc</keyword>
<keyword evidence="5" id="KW-1185">Reference proteome</keyword>
<dbReference type="Proteomes" id="UP001180531">
    <property type="component" value="Unassembled WGS sequence"/>
</dbReference>
<dbReference type="PROSITE" id="PS51318">
    <property type="entry name" value="TAT"/>
    <property type="match status" value="1"/>
</dbReference>
<evidence type="ECO:0000313" key="5">
    <source>
        <dbReference type="Proteomes" id="UP001180531"/>
    </source>
</evidence>
<proteinExistence type="predicted"/>
<dbReference type="RefSeq" id="WP_311613067.1">
    <property type="nucleotide sequence ID" value="NZ_JAVRFI010000014.1"/>
</dbReference>
<dbReference type="SUPFAM" id="SSF53927">
    <property type="entry name" value="Cytidine deaminase-like"/>
    <property type="match status" value="1"/>
</dbReference>
<evidence type="ECO:0000313" key="4">
    <source>
        <dbReference type="EMBL" id="MDT0451576.1"/>
    </source>
</evidence>
<dbReference type="PROSITE" id="PS51747">
    <property type="entry name" value="CYT_DCMP_DEAMINASES_2"/>
    <property type="match status" value="1"/>
</dbReference>
<dbReference type="PANTHER" id="PTHR11079">
    <property type="entry name" value="CYTOSINE DEAMINASE FAMILY MEMBER"/>
    <property type="match status" value="1"/>
</dbReference>
<dbReference type="InterPro" id="IPR002125">
    <property type="entry name" value="CMP_dCMP_dom"/>
</dbReference>
<dbReference type="EMBL" id="JAVRFI010000014">
    <property type="protein sequence ID" value="MDT0451576.1"/>
    <property type="molecule type" value="Genomic_DNA"/>
</dbReference>
<evidence type="ECO:0000256" key="2">
    <source>
        <dbReference type="ARBA" id="ARBA00022833"/>
    </source>
</evidence>
<dbReference type="Pfam" id="PF00383">
    <property type="entry name" value="dCMP_cyt_deam_1"/>
    <property type="match status" value="1"/>
</dbReference>
<name>A0ABU2SSF6_9ACTN</name>
<dbReference type="InterPro" id="IPR006311">
    <property type="entry name" value="TAT_signal"/>
</dbReference>
<dbReference type="InterPro" id="IPR016193">
    <property type="entry name" value="Cytidine_deaminase-like"/>
</dbReference>
<keyword evidence="1" id="KW-0479">Metal-binding</keyword>
<comment type="caution">
    <text evidence="4">The sequence shown here is derived from an EMBL/GenBank/DDBJ whole genome shotgun (WGS) entry which is preliminary data.</text>
</comment>
<sequence length="198" mass="20585">MTFLSRRRVLSLTAATAAPLSLTRAMPARSRGADADAYADAGWAGEWPPPLREAVLRAMPAAVEYARAAAKWPYGAVLVDAATGAVVAGAGNTGESGDLTAHAETNLVREALAGGFELSEHVVVATAEPCPMCAGALVWGGVRGVAYGTSMAKLAGWGVPQIDVPADEIFRRARGLSRPALASGVRADLTDPLYRERE</sequence>
<organism evidence="4 5">
    <name type="scientific">Streptomyces hesseae</name>
    <dbReference type="NCBI Taxonomy" id="3075519"/>
    <lineage>
        <taxon>Bacteria</taxon>
        <taxon>Bacillati</taxon>
        <taxon>Actinomycetota</taxon>
        <taxon>Actinomycetes</taxon>
        <taxon>Kitasatosporales</taxon>
        <taxon>Streptomycetaceae</taxon>
        <taxon>Streptomyces</taxon>
    </lineage>
</organism>
<dbReference type="Gene3D" id="3.40.140.10">
    <property type="entry name" value="Cytidine Deaminase, domain 2"/>
    <property type="match status" value="1"/>
</dbReference>
<dbReference type="PROSITE" id="PS00903">
    <property type="entry name" value="CYT_DCMP_DEAMINASES_1"/>
    <property type="match status" value="1"/>
</dbReference>
<dbReference type="InterPro" id="IPR016192">
    <property type="entry name" value="APOBEC/CMP_deaminase_Zn-bd"/>
</dbReference>
<dbReference type="PANTHER" id="PTHR11079:SF202">
    <property type="entry name" value="TRNA-SPECIFIC ADENOSINE DEAMINASE"/>
    <property type="match status" value="1"/>
</dbReference>
<dbReference type="CDD" id="cd01285">
    <property type="entry name" value="nucleoside_deaminase"/>
    <property type="match status" value="1"/>
</dbReference>
<protein>
    <submittedName>
        <fullName evidence="4">Deaminase</fullName>
    </submittedName>
</protein>